<dbReference type="EMBL" id="JADCNL010000001">
    <property type="protein sequence ID" value="KAG0497562.1"/>
    <property type="molecule type" value="Genomic_DNA"/>
</dbReference>
<dbReference type="AlphaFoldDB" id="A0A835S4Z5"/>
<sequence>MVALPLASVANAQLANPKGADLSNSKVETSKLPHKVEELALPMSQLPPKIKEPTL</sequence>
<protein>
    <submittedName>
        <fullName evidence="1">Uncharacterized protein</fullName>
    </submittedName>
</protein>
<proteinExistence type="predicted"/>
<accession>A0A835S4Z5</accession>
<evidence type="ECO:0000313" key="2">
    <source>
        <dbReference type="Proteomes" id="UP000636800"/>
    </source>
</evidence>
<evidence type="ECO:0000313" key="1">
    <source>
        <dbReference type="EMBL" id="KAG0497562.1"/>
    </source>
</evidence>
<gene>
    <name evidence="1" type="ORF">HPP92_002253</name>
</gene>
<comment type="caution">
    <text evidence="1">The sequence shown here is derived from an EMBL/GenBank/DDBJ whole genome shotgun (WGS) entry which is preliminary data.</text>
</comment>
<keyword evidence="2" id="KW-1185">Reference proteome</keyword>
<reference evidence="1 2" key="1">
    <citation type="journal article" date="2020" name="Nat. Food">
        <title>A phased Vanilla planifolia genome enables genetic improvement of flavour and production.</title>
        <authorList>
            <person name="Hasing T."/>
            <person name="Tang H."/>
            <person name="Brym M."/>
            <person name="Khazi F."/>
            <person name="Huang T."/>
            <person name="Chambers A.H."/>
        </authorList>
    </citation>
    <scope>NUCLEOTIDE SEQUENCE [LARGE SCALE GENOMIC DNA]</scope>
    <source>
        <tissue evidence="1">Leaf</tissue>
    </source>
</reference>
<name>A0A835S4Z5_VANPL</name>
<organism evidence="1 2">
    <name type="scientific">Vanilla planifolia</name>
    <name type="common">Vanilla</name>
    <dbReference type="NCBI Taxonomy" id="51239"/>
    <lineage>
        <taxon>Eukaryota</taxon>
        <taxon>Viridiplantae</taxon>
        <taxon>Streptophyta</taxon>
        <taxon>Embryophyta</taxon>
        <taxon>Tracheophyta</taxon>
        <taxon>Spermatophyta</taxon>
        <taxon>Magnoliopsida</taxon>
        <taxon>Liliopsida</taxon>
        <taxon>Asparagales</taxon>
        <taxon>Orchidaceae</taxon>
        <taxon>Vanilloideae</taxon>
        <taxon>Vanilleae</taxon>
        <taxon>Vanilla</taxon>
    </lineage>
</organism>
<dbReference type="Proteomes" id="UP000636800">
    <property type="component" value="Chromosome 1"/>
</dbReference>